<dbReference type="SUPFAM" id="SSF158544">
    <property type="entry name" value="GspK insert domain-like"/>
    <property type="match status" value="1"/>
</dbReference>
<evidence type="ECO:0000256" key="11">
    <source>
        <dbReference type="SAM" id="Phobius"/>
    </source>
</evidence>
<dbReference type="GO" id="GO:0005886">
    <property type="term" value="C:plasma membrane"/>
    <property type="evidence" value="ECO:0007669"/>
    <property type="project" value="UniProtKB-SubCell"/>
</dbReference>
<proteinExistence type="inferred from homology"/>
<evidence type="ECO:0000313" key="13">
    <source>
        <dbReference type="EMBL" id="ETW93805.1"/>
    </source>
</evidence>
<evidence type="ECO:0000256" key="2">
    <source>
        <dbReference type="ARBA" id="ARBA00007246"/>
    </source>
</evidence>
<dbReference type="HOGENOM" id="CLU_793942_0_0_7"/>
<dbReference type="PANTHER" id="PTHR38831">
    <property type="entry name" value="TYPE II SECRETION SYSTEM PROTEIN K"/>
    <property type="match status" value="1"/>
</dbReference>
<evidence type="ECO:0000256" key="4">
    <source>
        <dbReference type="ARBA" id="ARBA00022475"/>
    </source>
</evidence>
<dbReference type="AlphaFoldDB" id="W4L825"/>
<evidence type="ECO:0000256" key="10">
    <source>
        <dbReference type="SAM" id="MobiDB-lite"/>
    </source>
</evidence>
<dbReference type="EMBL" id="AZHW01001170">
    <property type="protein sequence ID" value="ETW93805.1"/>
    <property type="molecule type" value="Genomic_DNA"/>
</dbReference>
<dbReference type="GO" id="GO:0009306">
    <property type="term" value="P:protein secretion"/>
    <property type="evidence" value="ECO:0007669"/>
    <property type="project" value="InterPro"/>
</dbReference>
<dbReference type="InterPro" id="IPR049031">
    <property type="entry name" value="T2SSK_SAM-like_1st"/>
</dbReference>
<keyword evidence="3" id="KW-0813">Transport</keyword>
<feature type="compositionally biased region" description="Polar residues" evidence="10">
    <location>
        <begin position="339"/>
        <end position="351"/>
    </location>
</feature>
<sequence length="412" mass="45945">MGAPLGNDRGAVLVITIFVVALVTILVLEYHYDAAVEIELAENHANDVKAYQLAMSGLNFAQAVLSNDTNEYDAPNELWHNLETFGCIAPNDLLNIAKMFVEAQLKSGEEPPEEPPASESAPQACVALKIVDENRKLPINRILEDETELETPWAGIAALLLSVVWDGEEGQDLPEDAIGAVMDWIDRSEGSIRGGDVGGEDDYYQTLDPPYKTPGRKLEVPGELRMIRWFTSEEEPKYQRLAKLFDGLQSNDISYTDLGTNLYFSTFDYDQVNINTVHPSILLAITNNSETCFSEIVEEINQRKPSEDEEPKPFKTDQEMEAITCLATEIPVTDLPEIQFTQRDPNTSGPDSYTPDEFLAITSTHFRVESQAIIDGQINKKVVAVFHREPGRGSGNPAESQERPQMVYFKIE</sequence>
<comment type="similarity">
    <text evidence="2">Belongs to the GSP K family.</text>
</comment>
<dbReference type="Pfam" id="PF21687">
    <property type="entry name" value="T2SSK_1st"/>
    <property type="match status" value="1"/>
</dbReference>
<evidence type="ECO:0000256" key="5">
    <source>
        <dbReference type="ARBA" id="ARBA00022519"/>
    </source>
</evidence>
<evidence type="ECO:0000256" key="7">
    <source>
        <dbReference type="ARBA" id="ARBA00022927"/>
    </source>
</evidence>
<keyword evidence="5" id="KW-0997">Cell inner membrane</keyword>
<accession>W4L825</accession>
<dbReference type="InterPro" id="IPR005628">
    <property type="entry name" value="GspK"/>
</dbReference>
<dbReference type="InterPro" id="IPR038072">
    <property type="entry name" value="GspK_central_sf"/>
</dbReference>
<evidence type="ECO:0000256" key="3">
    <source>
        <dbReference type="ARBA" id="ARBA00022448"/>
    </source>
</evidence>
<reference evidence="13 14" key="1">
    <citation type="journal article" date="2014" name="Nature">
        <title>An environmental bacterial taxon with a large and distinct metabolic repertoire.</title>
        <authorList>
            <person name="Wilson M.C."/>
            <person name="Mori T."/>
            <person name="Ruckert C."/>
            <person name="Uria A.R."/>
            <person name="Helf M.J."/>
            <person name="Takada K."/>
            <person name="Gernert C."/>
            <person name="Steffens U.A."/>
            <person name="Heycke N."/>
            <person name="Schmitt S."/>
            <person name="Rinke C."/>
            <person name="Helfrich E.J."/>
            <person name="Brachmann A.O."/>
            <person name="Gurgui C."/>
            <person name="Wakimoto T."/>
            <person name="Kracht M."/>
            <person name="Crusemann M."/>
            <person name="Hentschel U."/>
            <person name="Abe I."/>
            <person name="Matsunaga S."/>
            <person name="Kalinowski J."/>
            <person name="Takeyama H."/>
            <person name="Piel J."/>
        </authorList>
    </citation>
    <scope>NUCLEOTIDE SEQUENCE [LARGE SCALE GENOMIC DNA]</scope>
    <source>
        <strain evidence="14">TSY1</strain>
    </source>
</reference>
<evidence type="ECO:0000256" key="8">
    <source>
        <dbReference type="ARBA" id="ARBA00022989"/>
    </source>
</evidence>
<feature type="domain" description="T2SS protein K first SAM-like" evidence="12">
    <location>
        <begin position="158"/>
        <end position="234"/>
    </location>
</feature>
<dbReference type="PANTHER" id="PTHR38831:SF2">
    <property type="entry name" value="TYPE II SECRETION SYSTEM PROTEIN K"/>
    <property type="match status" value="1"/>
</dbReference>
<evidence type="ECO:0000256" key="1">
    <source>
        <dbReference type="ARBA" id="ARBA00004533"/>
    </source>
</evidence>
<evidence type="ECO:0000259" key="12">
    <source>
        <dbReference type="Pfam" id="PF21687"/>
    </source>
</evidence>
<feature type="region of interest" description="Disordered" evidence="10">
    <location>
        <begin position="336"/>
        <end position="356"/>
    </location>
</feature>
<evidence type="ECO:0000256" key="9">
    <source>
        <dbReference type="ARBA" id="ARBA00023136"/>
    </source>
</evidence>
<dbReference type="Proteomes" id="UP000019141">
    <property type="component" value="Unassembled WGS sequence"/>
</dbReference>
<name>W4L825_ENTF1</name>
<protein>
    <recommendedName>
        <fullName evidence="12">T2SS protein K first SAM-like domain-containing protein</fullName>
    </recommendedName>
</protein>
<organism evidence="13 14">
    <name type="scientific">Entotheonella factor</name>
    <dbReference type="NCBI Taxonomy" id="1429438"/>
    <lineage>
        <taxon>Bacteria</taxon>
        <taxon>Pseudomonadati</taxon>
        <taxon>Nitrospinota/Tectimicrobiota group</taxon>
        <taxon>Candidatus Tectimicrobiota</taxon>
        <taxon>Candidatus Entotheonellia</taxon>
        <taxon>Candidatus Entotheonellales</taxon>
        <taxon>Candidatus Entotheonellaceae</taxon>
        <taxon>Candidatus Entotheonella</taxon>
    </lineage>
</organism>
<keyword evidence="8 11" id="KW-1133">Transmembrane helix</keyword>
<comment type="subcellular location">
    <subcellularLocation>
        <location evidence="1">Cell inner membrane</location>
    </subcellularLocation>
</comment>
<keyword evidence="7" id="KW-0653">Protein transport</keyword>
<keyword evidence="14" id="KW-1185">Reference proteome</keyword>
<keyword evidence="6 11" id="KW-0812">Transmembrane</keyword>
<keyword evidence="9 11" id="KW-0472">Membrane</keyword>
<keyword evidence="4" id="KW-1003">Cell membrane</keyword>
<comment type="caution">
    <text evidence="13">The sequence shown here is derived from an EMBL/GenBank/DDBJ whole genome shotgun (WGS) entry which is preliminary data.</text>
</comment>
<evidence type="ECO:0000256" key="6">
    <source>
        <dbReference type="ARBA" id="ARBA00022692"/>
    </source>
</evidence>
<gene>
    <name evidence="13" type="ORF">ETSY1_37640</name>
</gene>
<feature type="transmembrane region" description="Helical" evidence="11">
    <location>
        <begin position="12"/>
        <end position="32"/>
    </location>
</feature>
<evidence type="ECO:0000313" key="14">
    <source>
        <dbReference type="Proteomes" id="UP000019141"/>
    </source>
</evidence>
<dbReference type="Gene3D" id="1.10.40.60">
    <property type="entry name" value="EpsJ-like"/>
    <property type="match status" value="1"/>
</dbReference>